<dbReference type="PROSITE" id="PS50135">
    <property type="entry name" value="ZF_ZZ_2"/>
    <property type="match status" value="1"/>
</dbReference>
<dbReference type="PROSITE" id="PS00518">
    <property type="entry name" value="ZF_RING_1"/>
    <property type="match status" value="1"/>
</dbReference>
<evidence type="ECO:0000259" key="7">
    <source>
        <dbReference type="PROSITE" id="PS50135"/>
    </source>
</evidence>
<evidence type="ECO:0000256" key="1">
    <source>
        <dbReference type="ARBA" id="ARBA00022723"/>
    </source>
</evidence>
<dbReference type="EMBL" id="GBEZ01025678">
    <property type="protein sequence ID" value="JAC61439.1"/>
    <property type="molecule type" value="Transcribed_RNA"/>
</dbReference>
<evidence type="ECO:0000256" key="5">
    <source>
        <dbReference type="SAM" id="MobiDB-lite"/>
    </source>
</evidence>
<evidence type="ECO:0000256" key="3">
    <source>
        <dbReference type="ARBA" id="ARBA00022833"/>
    </source>
</evidence>
<evidence type="ECO:0000313" key="8">
    <source>
        <dbReference type="EMBL" id="JAC61439.1"/>
    </source>
</evidence>
<keyword evidence="2 4" id="KW-0863">Zinc-finger</keyword>
<evidence type="ECO:0000259" key="6">
    <source>
        <dbReference type="PROSITE" id="PS50089"/>
    </source>
</evidence>
<feature type="domain" description="RING-type" evidence="6">
    <location>
        <begin position="5"/>
        <end position="45"/>
    </location>
</feature>
<dbReference type="InterPro" id="IPR013083">
    <property type="entry name" value="Znf_RING/FYVE/PHD"/>
</dbReference>
<feature type="compositionally biased region" description="Basic and acidic residues" evidence="5">
    <location>
        <begin position="395"/>
        <end position="404"/>
    </location>
</feature>
<evidence type="ECO:0000313" key="9">
    <source>
        <dbReference type="EMBL" id="JAC81365.1"/>
    </source>
</evidence>
<sequence>MPWRCPICLELAYKPCVNSCGHIFCFWCLHHAMNTYEASTCPSCRSSFSYFPWICEALHKYFSDAFPEEYKAREEAVTAEEEQMGAYAPDMPTASEHEEPVPLTDRFLCAHPDCGKLAFRPTVLNCGHVVCMDTCAHDEHCEPLEHCPACNAPTPGTPHLCHKIHEFLNESSPGVMAEREAHVNAVMTERKRRLAGGSSSSHCEKEHWCADHSEHEEGPRFRDNSPENRQRSTLSILQQIRKNFVHHGVGCDHCGQYPIVGERYRCVECSQTEKMGFDLCGRCNSLSPEKILKRFNQNHRADHRMEKVSTQPSIMHLFQALNPEIPLSQLLRLLDMQFGSMDGGNPAGPSGSGRGESVHDVNMDVAMGGQETDGPMAGEFGEQRFGSEPSSPRARHQEDRHGVDQSRSAGTSPSGSGSSSGRLGPQDVLRPSSRITIMPRRAMGRRMRQAQSPSPAQPRSDRRLAILPIFRRSPSAASVTSREDEQQLDRGEGPSTSGS</sequence>
<dbReference type="InterPro" id="IPR043145">
    <property type="entry name" value="Znf_ZZ_sf"/>
</dbReference>
<feature type="region of interest" description="Disordered" evidence="5">
    <location>
        <begin position="366"/>
        <end position="499"/>
    </location>
</feature>
<evidence type="ECO:0000256" key="2">
    <source>
        <dbReference type="ARBA" id="ARBA00022771"/>
    </source>
</evidence>
<proteinExistence type="predicted"/>
<dbReference type="GO" id="GO:0061630">
    <property type="term" value="F:ubiquitin protein ligase activity"/>
    <property type="evidence" value="ECO:0007669"/>
    <property type="project" value="TreeGrafter"/>
</dbReference>
<dbReference type="Pfam" id="PF00569">
    <property type="entry name" value="ZZ"/>
    <property type="match status" value="1"/>
</dbReference>
<dbReference type="EMBL" id="GBEZ01003800">
    <property type="protein sequence ID" value="JAC81365.1"/>
    <property type="molecule type" value="Transcribed_RNA"/>
</dbReference>
<feature type="compositionally biased region" description="Low complexity" evidence="5">
    <location>
        <begin position="406"/>
        <end position="421"/>
    </location>
</feature>
<accession>A0A061QSI0</accession>
<dbReference type="Pfam" id="PF00097">
    <property type="entry name" value="zf-C3HC4"/>
    <property type="match status" value="1"/>
</dbReference>
<dbReference type="FunFam" id="3.30.40.10:FF:000489">
    <property type="entry name" value="E3 ubiquitin-protein ligase PRT1"/>
    <property type="match status" value="1"/>
</dbReference>
<evidence type="ECO:0000256" key="4">
    <source>
        <dbReference type="PROSITE-ProRule" id="PRU00228"/>
    </source>
</evidence>
<dbReference type="SUPFAM" id="SSF57850">
    <property type="entry name" value="RING/U-box"/>
    <property type="match status" value="2"/>
</dbReference>
<dbReference type="InterPro" id="IPR000433">
    <property type="entry name" value="Znf_ZZ"/>
</dbReference>
<dbReference type="InterPro" id="IPR017907">
    <property type="entry name" value="Znf_RING_CS"/>
</dbReference>
<dbReference type="PANTHER" id="PTHR15898">
    <property type="entry name" value="BIFUNCTIONAL APOPTOSIS REGULATOR"/>
    <property type="match status" value="1"/>
</dbReference>
<dbReference type="InterPro" id="IPR001841">
    <property type="entry name" value="Znf_RING"/>
</dbReference>
<keyword evidence="3" id="KW-0862">Zinc</keyword>
<dbReference type="GO" id="GO:0043161">
    <property type="term" value="P:proteasome-mediated ubiquitin-dependent protein catabolic process"/>
    <property type="evidence" value="ECO:0007669"/>
    <property type="project" value="TreeGrafter"/>
</dbReference>
<organism evidence="8">
    <name type="scientific">Tetraselmis sp. GSL018</name>
    <dbReference type="NCBI Taxonomy" id="582737"/>
    <lineage>
        <taxon>Eukaryota</taxon>
        <taxon>Viridiplantae</taxon>
        <taxon>Chlorophyta</taxon>
        <taxon>core chlorophytes</taxon>
        <taxon>Chlorodendrophyceae</taxon>
        <taxon>Chlorodendrales</taxon>
        <taxon>Chlorodendraceae</taxon>
        <taxon>Tetraselmis</taxon>
    </lineage>
</organism>
<keyword evidence="1" id="KW-0479">Metal-binding</keyword>
<feature type="domain" description="ZZ-type" evidence="7">
    <location>
        <begin position="246"/>
        <end position="313"/>
    </location>
</feature>
<dbReference type="InterPro" id="IPR018957">
    <property type="entry name" value="Znf_C3HC4_RING-type"/>
</dbReference>
<dbReference type="AlphaFoldDB" id="A0A061QSI0"/>
<dbReference type="PANTHER" id="PTHR15898:SF13">
    <property type="entry name" value="BIFUNCTIONAL APOPTOSIS REGULATOR"/>
    <property type="match status" value="1"/>
</dbReference>
<dbReference type="SMART" id="SM00184">
    <property type="entry name" value="RING"/>
    <property type="match status" value="1"/>
</dbReference>
<reference evidence="8" key="1">
    <citation type="submission" date="2014-05" db="EMBL/GenBank/DDBJ databases">
        <title>The transcriptome of the halophilic microalga Tetraselmis sp. GSL018 isolated from the Great Salt Lake, Utah.</title>
        <authorList>
            <person name="Jinkerson R.E."/>
            <person name="D'Adamo S."/>
            <person name="Posewitz M.C."/>
        </authorList>
    </citation>
    <scope>NUCLEOTIDE SEQUENCE</scope>
    <source>
        <strain evidence="8">GSL018</strain>
    </source>
</reference>
<dbReference type="Gene3D" id="3.30.40.10">
    <property type="entry name" value="Zinc/RING finger domain, C3HC4 (zinc finger)"/>
    <property type="match status" value="1"/>
</dbReference>
<dbReference type="GO" id="GO:0008270">
    <property type="term" value="F:zinc ion binding"/>
    <property type="evidence" value="ECO:0007669"/>
    <property type="project" value="UniProtKB-KW"/>
</dbReference>
<protein>
    <submittedName>
        <fullName evidence="8">Prt1 protein</fullName>
    </submittedName>
</protein>
<name>A0A061QSI0_9CHLO</name>
<feature type="compositionally biased region" description="Basic and acidic residues" evidence="5">
    <location>
        <begin position="481"/>
        <end position="492"/>
    </location>
</feature>
<gene>
    <name evidence="8" type="ORF">TSPGSL018_26242</name>
    <name evidence="9" type="ORF">TSPGSL018_8112</name>
</gene>
<dbReference type="Gene3D" id="3.30.60.90">
    <property type="match status" value="1"/>
</dbReference>
<dbReference type="PROSITE" id="PS50089">
    <property type="entry name" value="ZF_RING_2"/>
    <property type="match status" value="1"/>
</dbReference>
<dbReference type="SMART" id="SM00291">
    <property type="entry name" value="ZnF_ZZ"/>
    <property type="match status" value="1"/>
</dbReference>